<dbReference type="PANTHER" id="PTHR31113">
    <property type="entry name" value="UPF0496 PROTEIN 3-RELATED"/>
    <property type="match status" value="1"/>
</dbReference>
<dbReference type="PANTHER" id="PTHR31113:SF5">
    <property type="entry name" value="OS04G0405700 PROTEIN"/>
    <property type="match status" value="1"/>
</dbReference>
<feature type="non-terminal residue" evidence="6">
    <location>
        <position position="1"/>
    </location>
</feature>
<evidence type="ECO:0000256" key="2">
    <source>
        <dbReference type="ARBA" id="ARBA00009074"/>
    </source>
</evidence>
<evidence type="ECO:0000256" key="5">
    <source>
        <dbReference type="ARBA" id="ARBA00023136"/>
    </source>
</evidence>
<dbReference type="InterPro" id="IPR007749">
    <property type="entry name" value="DUF677"/>
</dbReference>
<proteinExistence type="inferred from homology"/>
<evidence type="ECO:0000256" key="1">
    <source>
        <dbReference type="ARBA" id="ARBA00004370"/>
    </source>
</evidence>
<organism evidence="6 7">
    <name type="scientific">Genlisea aurea</name>
    <dbReference type="NCBI Taxonomy" id="192259"/>
    <lineage>
        <taxon>Eukaryota</taxon>
        <taxon>Viridiplantae</taxon>
        <taxon>Streptophyta</taxon>
        <taxon>Embryophyta</taxon>
        <taxon>Tracheophyta</taxon>
        <taxon>Spermatophyta</taxon>
        <taxon>Magnoliopsida</taxon>
        <taxon>eudicotyledons</taxon>
        <taxon>Gunneridae</taxon>
        <taxon>Pentapetalae</taxon>
        <taxon>asterids</taxon>
        <taxon>lamiids</taxon>
        <taxon>Lamiales</taxon>
        <taxon>Lentibulariaceae</taxon>
        <taxon>Genlisea</taxon>
    </lineage>
</organism>
<comment type="similarity">
    <text evidence="2">Belongs to the UPF0496 family.</text>
</comment>
<dbReference type="EMBL" id="AUSU01000185">
    <property type="protein sequence ID" value="EPS74092.1"/>
    <property type="molecule type" value="Genomic_DNA"/>
</dbReference>
<feature type="non-terminal residue" evidence="6">
    <location>
        <position position="290"/>
    </location>
</feature>
<evidence type="ECO:0000313" key="6">
    <source>
        <dbReference type="EMBL" id="EPS74092.1"/>
    </source>
</evidence>
<dbReference type="OrthoDB" id="1932397at2759"/>
<keyword evidence="5" id="KW-0472">Membrane</keyword>
<sequence length="290" mass="32508">SPTVNLTREYTLALRANSYGEIRRIISQNAESVHVDVCDEEPQLLSQVLQPGQEAVREALSLLKRKSLARLAGNYFECSENASKLCLLLYQSVQKVLLLYDAIHTVVDDLPPESEWGSYSLPLSKCKLALDLFLPFDTVDNPFPSPDSREFGEIQMRFSQLRQHLDGQCRRRSKKSKLMNNGFGGLCCRATETGGGWELEGAAKGAFVIVNYLKTIERVVARLHGAVENDRVLIGMGVGWGLDRYSIQEVLKQVRRNKAGLVEQLVDLEEHLFLCFAAVNKARGLLLQEL</sequence>
<gene>
    <name evidence="6" type="ORF">M569_00664</name>
</gene>
<accession>S8EMY7</accession>
<evidence type="ECO:0000256" key="3">
    <source>
        <dbReference type="ARBA" id="ARBA00022692"/>
    </source>
</evidence>
<dbReference type="AlphaFoldDB" id="S8EMY7"/>
<dbReference type="Proteomes" id="UP000015453">
    <property type="component" value="Unassembled WGS sequence"/>
</dbReference>
<name>S8EMY7_9LAMI</name>
<comment type="caution">
    <text evidence="6">The sequence shown here is derived from an EMBL/GenBank/DDBJ whole genome shotgun (WGS) entry which is preliminary data.</text>
</comment>
<keyword evidence="4" id="KW-1133">Transmembrane helix</keyword>
<keyword evidence="3" id="KW-0812">Transmembrane</keyword>
<dbReference type="GO" id="GO:0016020">
    <property type="term" value="C:membrane"/>
    <property type="evidence" value="ECO:0007669"/>
    <property type="project" value="UniProtKB-SubCell"/>
</dbReference>
<protein>
    <submittedName>
        <fullName evidence="6">Uncharacterized protein</fullName>
    </submittedName>
</protein>
<reference evidence="6 7" key="1">
    <citation type="journal article" date="2013" name="BMC Genomics">
        <title>The miniature genome of a carnivorous plant Genlisea aurea contains a low number of genes and short non-coding sequences.</title>
        <authorList>
            <person name="Leushkin E.V."/>
            <person name="Sutormin R.A."/>
            <person name="Nabieva E.R."/>
            <person name="Penin A.A."/>
            <person name="Kondrashov A.S."/>
            <person name="Logacheva M.D."/>
        </authorList>
    </citation>
    <scope>NUCLEOTIDE SEQUENCE [LARGE SCALE GENOMIC DNA]</scope>
</reference>
<evidence type="ECO:0000256" key="4">
    <source>
        <dbReference type="ARBA" id="ARBA00022989"/>
    </source>
</evidence>
<evidence type="ECO:0000313" key="7">
    <source>
        <dbReference type="Proteomes" id="UP000015453"/>
    </source>
</evidence>
<keyword evidence="7" id="KW-1185">Reference proteome</keyword>
<comment type="subcellular location">
    <subcellularLocation>
        <location evidence="1">Membrane</location>
    </subcellularLocation>
</comment>